<sequence>MSKGTMGEYRFLPIEKVIFGEGAIENIPEAVALLNSHRIAVIASNSLMGSSSLGKIKKLLGERLVCVVSGTVQHAPASSILTVADKIKEHNPDLLISFGGGTVIDTTKAIALVIGEGIESIEGFSKYAVKFEYPDKIEIPSITNSLLPHISIPTTLSAAEFSNIAGITDEQRRVKNLYIDDKLTPIQVFLDPSVTLDTPQWLWSATGLRALDHSIETVYSKKTQVVTTTLAVESIKLLNKNLRKCQEDPADIDARMQCQLAAWMSFFGVTNVMMGVSHGIGHQLGAHANVPHGVTSSIMLPHVMRYCLPVTTHEQAQISKAMGLDASEMTTEEMGQRASELVSILIQDLKLPARLRDVDVNKDLFNIIAKDAMGDLVVASSPRKVKSQEDIVQLLEQAW</sequence>
<dbReference type="PROSITE" id="PS00060">
    <property type="entry name" value="ADH_IRON_2"/>
    <property type="match status" value="1"/>
</dbReference>
<name>A0A0C2V8W2_9BACL</name>
<dbReference type="CDD" id="cd08192">
    <property type="entry name" value="MAR-like"/>
    <property type="match status" value="1"/>
</dbReference>
<keyword evidence="3" id="KW-0520">NAD</keyword>
<dbReference type="Pfam" id="PF25137">
    <property type="entry name" value="ADH_Fe_C"/>
    <property type="match status" value="1"/>
</dbReference>
<evidence type="ECO:0000259" key="4">
    <source>
        <dbReference type="Pfam" id="PF00465"/>
    </source>
</evidence>
<dbReference type="RefSeq" id="WP_041089739.1">
    <property type="nucleotide sequence ID" value="NZ_JXRP01000018.1"/>
</dbReference>
<dbReference type="STRING" id="889306.KP78_29510"/>
<feature type="domain" description="Fe-containing alcohol dehydrogenase-like C-terminal" evidence="5">
    <location>
        <begin position="205"/>
        <end position="399"/>
    </location>
</feature>
<proteinExistence type="inferred from homology"/>
<dbReference type="GO" id="GO:0004022">
    <property type="term" value="F:alcohol dehydrogenase (NAD+) activity"/>
    <property type="evidence" value="ECO:0007669"/>
    <property type="project" value="TreeGrafter"/>
</dbReference>
<comment type="caution">
    <text evidence="6">The sequence shown here is derived from an EMBL/GenBank/DDBJ whole genome shotgun (WGS) entry which is preliminary data.</text>
</comment>
<dbReference type="SUPFAM" id="SSF56796">
    <property type="entry name" value="Dehydroquinate synthase-like"/>
    <property type="match status" value="1"/>
</dbReference>
<dbReference type="Gene3D" id="1.20.1090.10">
    <property type="entry name" value="Dehydroquinate synthase-like - alpha domain"/>
    <property type="match status" value="1"/>
</dbReference>
<dbReference type="InterPro" id="IPR018211">
    <property type="entry name" value="ADH_Fe_CS"/>
</dbReference>
<feature type="domain" description="Alcohol dehydrogenase iron-type/glycerol dehydrogenase GldA" evidence="4">
    <location>
        <begin position="16"/>
        <end position="192"/>
    </location>
</feature>
<dbReference type="OrthoDB" id="9815791at2"/>
<reference evidence="6 7" key="1">
    <citation type="submission" date="2015-01" db="EMBL/GenBank/DDBJ databases">
        <title>Genome sequencing of Jeotgalibacillus soli.</title>
        <authorList>
            <person name="Goh K.M."/>
            <person name="Chan K.-G."/>
            <person name="Yaakop A.S."/>
            <person name="Ee R."/>
            <person name="Gan H.M."/>
            <person name="Chan C.S."/>
        </authorList>
    </citation>
    <scope>NUCLEOTIDE SEQUENCE [LARGE SCALE GENOMIC DNA]</scope>
    <source>
        <strain evidence="6 7">P9</strain>
    </source>
</reference>
<dbReference type="AlphaFoldDB" id="A0A0C2V8W2"/>
<evidence type="ECO:0000313" key="6">
    <source>
        <dbReference type="EMBL" id="KIL45407.1"/>
    </source>
</evidence>
<dbReference type="PANTHER" id="PTHR11496:SF102">
    <property type="entry name" value="ALCOHOL DEHYDROGENASE 4"/>
    <property type="match status" value="1"/>
</dbReference>
<dbReference type="Pfam" id="PF00465">
    <property type="entry name" value="Fe-ADH"/>
    <property type="match status" value="1"/>
</dbReference>
<comment type="similarity">
    <text evidence="1">Belongs to the iron-containing alcohol dehydrogenase family.</text>
</comment>
<dbReference type="GO" id="GO:0046872">
    <property type="term" value="F:metal ion binding"/>
    <property type="evidence" value="ECO:0007669"/>
    <property type="project" value="InterPro"/>
</dbReference>
<dbReference type="PATRIC" id="fig|889306.3.peg.2963"/>
<dbReference type="InterPro" id="IPR056798">
    <property type="entry name" value="ADH_Fe_C"/>
</dbReference>
<evidence type="ECO:0000256" key="3">
    <source>
        <dbReference type="ARBA" id="ARBA00023027"/>
    </source>
</evidence>
<evidence type="ECO:0000256" key="2">
    <source>
        <dbReference type="ARBA" id="ARBA00023002"/>
    </source>
</evidence>
<dbReference type="InterPro" id="IPR039697">
    <property type="entry name" value="Alcohol_dehydrogenase_Fe"/>
</dbReference>
<gene>
    <name evidence="6" type="ORF">KP78_29510</name>
</gene>
<dbReference type="PANTHER" id="PTHR11496">
    <property type="entry name" value="ALCOHOL DEHYDROGENASE"/>
    <property type="match status" value="1"/>
</dbReference>
<dbReference type="InterPro" id="IPR001670">
    <property type="entry name" value="ADH_Fe/GldA"/>
</dbReference>
<protein>
    <submittedName>
        <fullName evidence="6">Uncharacterized protein</fullName>
    </submittedName>
</protein>
<keyword evidence="2" id="KW-0560">Oxidoreductase</keyword>
<dbReference type="Proteomes" id="UP000031938">
    <property type="component" value="Unassembled WGS sequence"/>
</dbReference>
<dbReference type="Gene3D" id="3.40.50.1970">
    <property type="match status" value="1"/>
</dbReference>
<accession>A0A0C2V8W2</accession>
<evidence type="ECO:0000256" key="1">
    <source>
        <dbReference type="ARBA" id="ARBA00007358"/>
    </source>
</evidence>
<organism evidence="6 7">
    <name type="scientific">Jeotgalibacillus soli</name>
    <dbReference type="NCBI Taxonomy" id="889306"/>
    <lineage>
        <taxon>Bacteria</taxon>
        <taxon>Bacillati</taxon>
        <taxon>Bacillota</taxon>
        <taxon>Bacilli</taxon>
        <taxon>Bacillales</taxon>
        <taxon>Caryophanaceae</taxon>
        <taxon>Jeotgalibacillus</taxon>
    </lineage>
</organism>
<evidence type="ECO:0000259" key="5">
    <source>
        <dbReference type="Pfam" id="PF25137"/>
    </source>
</evidence>
<dbReference type="EMBL" id="JXRP01000018">
    <property type="protein sequence ID" value="KIL45407.1"/>
    <property type="molecule type" value="Genomic_DNA"/>
</dbReference>
<evidence type="ECO:0000313" key="7">
    <source>
        <dbReference type="Proteomes" id="UP000031938"/>
    </source>
</evidence>
<keyword evidence="7" id="KW-1185">Reference proteome</keyword>